<feature type="chain" id="PRO_5015032519" evidence="11">
    <location>
        <begin position="24"/>
        <end position="376"/>
    </location>
</feature>
<dbReference type="Proteomes" id="UP000242381">
    <property type="component" value="Unassembled WGS sequence"/>
</dbReference>
<gene>
    <name evidence="12" type="ORF">BCV71DRAFT_279753</name>
</gene>
<dbReference type="GO" id="GO:0071555">
    <property type="term" value="P:cell wall organization"/>
    <property type="evidence" value="ECO:0007669"/>
    <property type="project" value="UniProtKB-KW"/>
</dbReference>
<dbReference type="GO" id="GO:0004650">
    <property type="term" value="F:polygalacturonase activity"/>
    <property type="evidence" value="ECO:0007669"/>
    <property type="project" value="InterPro"/>
</dbReference>
<organism evidence="12 13">
    <name type="scientific">Rhizopus microsporus</name>
    <dbReference type="NCBI Taxonomy" id="58291"/>
    <lineage>
        <taxon>Eukaryota</taxon>
        <taxon>Fungi</taxon>
        <taxon>Fungi incertae sedis</taxon>
        <taxon>Mucoromycota</taxon>
        <taxon>Mucoromycotina</taxon>
        <taxon>Mucoromycetes</taxon>
        <taxon>Mucorales</taxon>
        <taxon>Mucorineae</taxon>
        <taxon>Rhizopodaceae</taxon>
        <taxon>Rhizopus</taxon>
    </lineage>
</organism>
<dbReference type="GO" id="GO:0005975">
    <property type="term" value="P:carbohydrate metabolic process"/>
    <property type="evidence" value="ECO:0007669"/>
    <property type="project" value="InterPro"/>
</dbReference>
<keyword evidence="7" id="KW-0325">Glycoprotein</keyword>
<proteinExistence type="inferred from homology"/>
<keyword evidence="5 10" id="KW-0378">Hydrolase</keyword>
<reference evidence="12 13" key="1">
    <citation type="journal article" date="2016" name="Proc. Natl. Acad. Sci. U.S.A.">
        <title>Lipid metabolic changes in an early divergent fungus govern the establishment of a mutualistic symbiosis with endobacteria.</title>
        <authorList>
            <person name="Lastovetsky O.A."/>
            <person name="Gaspar M.L."/>
            <person name="Mondo S.J."/>
            <person name="LaButti K.M."/>
            <person name="Sandor L."/>
            <person name="Grigoriev I.V."/>
            <person name="Henry S.A."/>
            <person name="Pawlowska T.E."/>
        </authorList>
    </citation>
    <scope>NUCLEOTIDE SEQUENCE [LARGE SCALE GENOMIC DNA]</scope>
    <source>
        <strain evidence="12 13">ATCC 11559</strain>
    </source>
</reference>
<evidence type="ECO:0000313" key="13">
    <source>
        <dbReference type="Proteomes" id="UP000242381"/>
    </source>
</evidence>
<dbReference type="GO" id="GO:0005576">
    <property type="term" value="C:extracellular region"/>
    <property type="evidence" value="ECO:0007669"/>
    <property type="project" value="UniProtKB-SubCell"/>
</dbReference>
<sequence>MVQIFSSGLSLIATLLLATSAAAKTCVVGNNKADDSIAIIKAFNDCKTGGTVSFPKGRTWYPKSLINVSGLNNVRIDFAGNIVLPPFDPKYKGGSAYLKIQGNNIHMSGGGTITGNGQSWYDRKDNTAPIVFSATAKNSVLGNFRIINAPRGHISDVGSENVVYENIYLRTRSTNSNFHRNTDAWGTAWSKNIILRNSEFTVGDDCTAISTGVTNLTVTNVKCVEGHGFSIGSLGRGTQPDYVKSVHFINNECHRCQNGIRIKTVPGGKGSIEDVRFQNVKLIAAENPIAITTHYWCEQNRNCNIDNSLSIKNVVIDNISGSTSNKDMPVLNIDCSKRGLCSGFSVTRINIQKNPKTKKNVCNYLVGSDKIPYCRQ</sequence>
<protein>
    <submittedName>
        <fullName evidence="12">Pectin lyase-like protein</fullName>
    </submittedName>
</protein>
<keyword evidence="9" id="KW-0961">Cell wall biogenesis/degradation</keyword>
<dbReference type="PANTHER" id="PTHR31736:SF19">
    <property type="entry name" value="PECTIN LYASE SUPERFAMILY PROTEIN-RELATED"/>
    <property type="match status" value="1"/>
</dbReference>
<comment type="subcellular location">
    <subcellularLocation>
        <location evidence="1">Secreted</location>
    </subcellularLocation>
</comment>
<keyword evidence="6" id="KW-1015">Disulfide bond</keyword>
<dbReference type="EMBL" id="KV921587">
    <property type="protein sequence ID" value="ORE12915.1"/>
    <property type="molecule type" value="Genomic_DNA"/>
</dbReference>
<keyword evidence="4 11" id="KW-0732">Signal</keyword>
<dbReference type="SUPFAM" id="SSF51126">
    <property type="entry name" value="Pectin lyase-like"/>
    <property type="match status" value="1"/>
</dbReference>
<keyword evidence="3" id="KW-0964">Secreted</keyword>
<evidence type="ECO:0000256" key="4">
    <source>
        <dbReference type="ARBA" id="ARBA00022729"/>
    </source>
</evidence>
<evidence type="ECO:0000256" key="1">
    <source>
        <dbReference type="ARBA" id="ARBA00004613"/>
    </source>
</evidence>
<evidence type="ECO:0000256" key="11">
    <source>
        <dbReference type="SAM" id="SignalP"/>
    </source>
</evidence>
<dbReference type="VEuPathDB" id="FungiDB:BCV72DRAFT_321507"/>
<dbReference type="AlphaFoldDB" id="A0A0A1NTN4"/>
<accession>A0A0A1NTN4</accession>
<evidence type="ECO:0000256" key="9">
    <source>
        <dbReference type="ARBA" id="ARBA00023316"/>
    </source>
</evidence>
<evidence type="ECO:0000256" key="8">
    <source>
        <dbReference type="ARBA" id="ARBA00023295"/>
    </source>
</evidence>
<keyword evidence="12" id="KW-0456">Lyase</keyword>
<dbReference type="InterPro" id="IPR011050">
    <property type="entry name" value="Pectin_lyase_fold/virulence"/>
</dbReference>
<evidence type="ECO:0000256" key="7">
    <source>
        <dbReference type="ARBA" id="ARBA00023180"/>
    </source>
</evidence>
<comment type="similarity">
    <text evidence="2 10">Belongs to the glycosyl hydrolase 28 family.</text>
</comment>
<dbReference type="Gene3D" id="2.160.20.10">
    <property type="entry name" value="Single-stranded right-handed beta-helix, Pectin lyase-like"/>
    <property type="match status" value="1"/>
</dbReference>
<dbReference type="GO" id="GO:0046576">
    <property type="term" value="F:rhamnogalacturonan alpha-L-rhamnopyranosyl-(1-&gt;4)-alpha-D-galactopyranosyluronide lyase activity"/>
    <property type="evidence" value="ECO:0007669"/>
    <property type="project" value="UniProtKB-ARBA"/>
</dbReference>
<evidence type="ECO:0000256" key="3">
    <source>
        <dbReference type="ARBA" id="ARBA00022525"/>
    </source>
</evidence>
<evidence type="ECO:0000256" key="10">
    <source>
        <dbReference type="RuleBase" id="RU361169"/>
    </source>
</evidence>
<dbReference type="Pfam" id="PF00295">
    <property type="entry name" value="Glyco_hydro_28"/>
    <property type="match status" value="1"/>
</dbReference>
<dbReference type="InterPro" id="IPR012334">
    <property type="entry name" value="Pectin_lyas_fold"/>
</dbReference>
<keyword evidence="8 10" id="KW-0326">Glycosidase</keyword>
<dbReference type="OMA" id="CNPIVPC"/>
<evidence type="ECO:0000313" key="12">
    <source>
        <dbReference type="EMBL" id="ORE12915.1"/>
    </source>
</evidence>
<name>A0A0A1NTN4_RHIZD</name>
<evidence type="ECO:0000256" key="2">
    <source>
        <dbReference type="ARBA" id="ARBA00008834"/>
    </source>
</evidence>
<evidence type="ECO:0000256" key="6">
    <source>
        <dbReference type="ARBA" id="ARBA00023157"/>
    </source>
</evidence>
<evidence type="ECO:0000256" key="5">
    <source>
        <dbReference type="ARBA" id="ARBA00022801"/>
    </source>
</evidence>
<feature type="signal peptide" evidence="11">
    <location>
        <begin position="1"/>
        <end position="23"/>
    </location>
</feature>
<dbReference type="InterPro" id="IPR000743">
    <property type="entry name" value="Glyco_hydro_28"/>
</dbReference>
<dbReference type="PANTHER" id="PTHR31736">
    <property type="match status" value="1"/>
</dbReference>